<gene>
    <name evidence="1" type="ORF">LCGC14_0393130</name>
</gene>
<comment type="caution">
    <text evidence="1">The sequence shown here is derived from an EMBL/GenBank/DDBJ whole genome shotgun (WGS) entry which is preliminary data.</text>
</comment>
<dbReference type="AlphaFoldDB" id="A0A0F9TH37"/>
<proteinExistence type="predicted"/>
<sequence>MIIRCAWCKTVSGSKPPFGGKYDKDITDGICPTCLAKYFPATAKLIKEEHEQKERPTKS</sequence>
<dbReference type="EMBL" id="LAZR01000330">
    <property type="protein sequence ID" value="KKN74227.1"/>
    <property type="molecule type" value="Genomic_DNA"/>
</dbReference>
<accession>A0A0F9TH37</accession>
<evidence type="ECO:0000313" key="1">
    <source>
        <dbReference type="EMBL" id="KKN74227.1"/>
    </source>
</evidence>
<organism evidence="1">
    <name type="scientific">marine sediment metagenome</name>
    <dbReference type="NCBI Taxonomy" id="412755"/>
    <lineage>
        <taxon>unclassified sequences</taxon>
        <taxon>metagenomes</taxon>
        <taxon>ecological metagenomes</taxon>
    </lineage>
</organism>
<name>A0A0F9TH37_9ZZZZ</name>
<protein>
    <submittedName>
        <fullName evidence="1">Uncharacterized protein</fullName>
    </submittedName>
</protein>
<reference evidence="1" key="1">
    <citation type="journal article" date="2015" name="Nature">
        <title>Complex archaea that bridge the gap between prokaryotes and eukaryotes.</title>
        <authorList>
            <person name="Spang A."/>
            <person name="Saw J.H."/>
            <person name="Jorgensen S.L."/>
            <person name="Zaremba-Niedzwiedzka K."/>
            <person name="Martijn J."/>
            <person name="Lind A.E."/>
            <person name="van Eijk R."/>
            <person name="Schleper C."/>
            <person name="Guy L."/>
            <person name="Ettema T.J."/>
        </authorList>
    </citation>
    <scope>NUCLEOTIDE SEQUENCE</scope>
</reference>